<dbReference type="PANTHER" id="PTHR23159:SF60">
    <property type="entry name" value="SPINDLE ASSEMBLY ABNORMAL PROTEIN 4"/>
    <property type="match status" value="1"/>
</dbReference>
<keyword evidence="5" id="KW-0206">Cytoskeleton</keyword>
<feature type="region of interest" description="Disordered" evidence="7">
    <location>
        <begin position="557"/>
        <end position="589"/>
    </location>
</feature>
<evidence type="ECO:0000256" key="6">
    <source>
        <dbReference type="SAM" id="Coils"/>
    </source>
</evidence>
<dbReference type="Pfam" id="PF10495">
    <property type="entry name" value="PACT_coil_coil"/>
    <property type="match status" value="1"/>
</dbReference>
<evidence type="ECO:0000259" key="8">
    <source>
        <dbReference type="Pfam" id="PF10495"/>
    </source>
</evidence>
<feature type="compositionally biased region" description="Polar residues" evidence="7">
    <location>
        <begin position="134"/>
        <end position="151"/>
    </location>
</feature>
<evidence type="ECO:0000256" key="5">
    <source>
        <dbReference type="ARBA" id="ARBA00023212"/>
    </source>
</evidence>
<dbReference type="GO" id="GO:0005815">
    <property type="term" value="C:microtubule organizing center"/>
    <property type="evidence" value="ECO:0007669"/>
    <property type="project" value="UniProtKB-SubCell"/>
</dbReference>
<sequence length="953" mass="106026">MNFESPSALRRRIEAVQFADDTGDELSLGMARRAPSGVDSSMFSFMDSTRDVSSISKSINRNDYSRSPSARPPTPPRLPSPFQAPAEKRAVRPVPTQTQRPASTSSSTARRPLTPTLAPTQDQQASSSQDSTSGHEAQQDHSNTAGSTNATVPPKESRAPLATSGNSADPGATAFSVAARRIRLANGTPVAASKSAAGQVQGSPQDELSTPRASNINSAINDSFDTPAAAGVSYAPSAVSTTSSNDLLSPAVHRMGRGNTSLPGFVGPESVLRPRPGGTNIPTTGRIASGNAAGAHVDVGKLAAYQHKINSRLEDENARLRNDAEQLTTRVEELEDEMERKEADLDRALATNKELRGRLDELERASQRRDAQVEKLERERAQFEARSRDAERECKQLREECEEFRDEGSKMLAELEDLNVELDQKNKDLVEALADAEKLQRRVVQLEQQQAGEKEQQSTTPKSAPPVEANRRETAALQRQIDEQKHQMRRKERELEQLQKTNQKLQAQLEDVRGEARISRLDDVEAKQIREENEYLISENKRLIEEAQDLADQLEELRSAPPRHERSQTVRFDDSVAPDDQTHPRPRSALRAVSAKGTPNKTFDLSLPNLANLSSMSWLNDTTIGDQGGMVAIIQQLQREVDERNVHVDELLTKLDSYGKLLLQLGEKYELAQRKLASLAVVERDHDRMVIEREEILDDVDRLERDMRQVRTEAVQIGRELEALRSVKEARRNEESALDLHMELIGKIRQHHIEECKGLMLRIRYLKAKWVRENDFRADLSYQKTFLQQLVGGLERDLKATQMFVADVSASRGFLQRQRTPRNRLKEAMVAVRAVVRMKLMSEKWRQASASKVVLNEALIDARARREQRRLVEGNATAAPAAPSMRVLPSMNQRSDPYTTTTMSAQNTTSNASTLPVDGSSPVQAYGDDKNFPQTAKEAPISGILPSEGVSFK</sequence>
<dbReference type="Proteomes" id="UP001176517">
    <property type="component" value="Unassembled WGS sequence"/>
</dbReference>
<evidence type="ECO:0000256" key="3">
    <source>
        <dbReference type="ARBA" id="ARBA00022553"/>
    </source>
</evidence>
<evidence type="ECO:0000313" key="10">
    <source>
        <dbReference type="Proteomes" id="UP001176517"/>
    </source>
</evidence>
<organism evidence="9 10">
    <name type="scientific">Tilletia horrida</name>
    <dbReference type="NCBI Taxonomy" id="155126"/>
    <lineage>
        <taxon>Eukaryota</taxon>
        <taxon>Fungi</taxon>
        <taxon>Dikarya</taxon>
        <taxon>Basidiomycota</taxon>
        <taxon>Ustilaginomycotina</taxon>
        <taxon>Exobasidiomycetes</taxon>
        <taxon>Tilletiales</taxon>
        <taxon>Tilletiaceae</taxon>
        <taxon>Tilletia</taxon>
    </lineage>
</organism>
<feature type="region of interest" description="Disordered" evidence="7">
    <location>
        <begin position="50"/>
        <end position="172"/>
    </location>
</feature>
<evidence type="ECO:0000256" key="4">
    <source>
        <dbReference type="ARBA" id="ARBA00023054"/>
    </source>
</evidence>
<name>A0AAN6GRU6_9BASI</name>
<feature type="compositionally biased region" description="Low complexity" evidence="7">
    <location>
        <begin position="899"/>
        <end position="914"/>
    </location>
</feature>
<keyword evidence="4 6" id="KW-0175">Coiled coil</keyword>
<evidence type="ECO:0000256" key="1">
    <source>
        <dbReference type="ARBA" id="ARBA00004267"/>
    </source>
</evidence>
<feature type="compositionally biased region" description="Pro residues" evidence="7">
    <location>
        <begin position="70"/>
        <end position="79"/>
    </location>
</feature>
<feature type="region of interest" description="Disordered" evidence="7">
    <location>
        <begin position="365"/>
        <end position="386"/>
    </location>
</feature>
<keyword evidence="2" id="KW-0963">Cytoplasm</keyword>
<feature type="compositionally biased region" description="Basic and acidic residues" evidence="7">
    <location>
        <begin position="469"/>
        <end position="497"/>
    </location>
</feature>
<feature type="compositionally biased region" description="Low complexity" evidence="7">
    <location>
        <begin position="95"/>
        <end position="132"/>
    </location>
</feature>
<feature type="non-terminal residue" evidence="9">
    <location>
        <position position="953"/>
    </location>
</feature>
<keyword evidence="3" id="KW-0597">Phosphoprotein</keyword>
<protein>
    <recommendedName>
        <fullName evidence="8">Pericentrin/AKAP-450 centrosomal targeting domain-containing protein</fullName>
    </recommendedName>
</protein>
<feature type="region of interest" description="Disordered" evidence="7">
    <location>
        <begin position="446"/>
        <end position="499"/>
    </location>
</feature>
<keyword evidence="10" id="KW-1185">Reference proteome</keyword>
<accession>A0AAN6GRU6</accession>
<proteinExistence type="predicted"/>
<comment type="caution">
    <text evidence="9">The sequence shown here is derived from an EMBL/GenBank/DDBJ whole genome shotgun (WGS) entry which is preliminary data.</text>
</comment>
<reference evidence="9" key="1">
    <citation type="journal article" date="2023" name="PhytoFront">
        <title>Draft Genome Resources of Seven Strains of Tilletia horrida, Causal Agent of Kernel Smut of Rice.</title>
        <authorList>
            <person name="Khanal S."/>
            <person name="Antony Babu S."/>
            <person name="Zhou X.G."/>
        </authorList>
    </citation>
    <scope>NUCLEOTIDE SEQUENCE</scope>
    <source>
        <strain evidence="9">TX6</strain>
    </source>
</reference>
<feature type="region of interest" description="Disordered" evidence="7">
    <location>
        <begin position="888"/>
        <end position="953"/>
    </location>
</feature>
<dbReference type="AlphaFoldDB" id="A0AAN6GRU6"/>
<dbReference type="InterPro" id="IPR019528">
    <property type="entry name" value="PACT_domain"/>
</dbReference>
<evidence type="ECO:0000256" key="2">
    <source>
        <dbReference type="ARBA" id="ARBA00022490"/>
    </source>
</evidence>
<feature type="compositionally biased region" description="Basic and acidic residues" evidence="7">
    <location>
        <begin position="557"/>
        <end position="574"/>
    </location>
</feature>
<feature type="compositionally biased region" description="Polar residues" evidence="7">
    <location>
        <begin position="196"/>
        <end position="224"/>
    </location>
</feature>
<dbReference type="PANTHER" id="PTHR23159">
    <property type="entry name" value="CENTROSOMAL PROTEIN 2"/>
    <property type="match status" value="1"/>
</dbReference>
<feature type="region of interest" description="Disordered" evidence="7">
    <location>
        <begin position="188"/>
        <end position="228"/>
    </location>
</feature>
<dbReference type="GO" id="GO:0005737">
    <property type="term" value="C:cytoplasm"/>
    <property type="evidence" value="ECO:0007669"/>
    <property type="project" value="UniProtKB-ARBA"/>
</dbReference>
<evidence type="ECO:0000313" key="9">
    <source>
        <dbReference type="EMBL" id="KAK0553571.1"/>
    </source>
</evidence>
<feature type="coiled-coil region" evidence="6">
    <location>
        <begin position="686"/>
        <end position="720"/>
    </location>
</feature>
<feature type="compositionally biased region" description="Polar residues" evidence="7">
    <location>
        <begin position="50"/>
        <end position="62"/>
    </location>
</feature>
<feature type="domain" description="Pericentrin/AKAP-450 centrosomal targeting" evidence="8">
    <location>
        <begin position="769"/>
        <end position="845"/>
    </location>
</feature>
<gene>
    <name evidence="9" type="ORF">OC846_002492</name>
</gene>
<comment type="subcellular location">
    <subcellularLocation>
        <location evidence="1">Cytoplasm</location>
        <location evidence="1">Cytoskeleton</location>
        <location evidence="1">Microtubule organizing center</location>
    </subcellularLocation>
</comment>
<evidence type="ECO:0000256" key="7">
    <source>
        <dbReference type="SAM" id="MobiDB-lite"/>
    </source>
</evidence>
<dbReference type="EMBL" id="JAPDMZ010000049">
    <property type="protein sequence ID" value="KAK0553571.1"/>
    <property type="molecule type" value="Genomic_DNA"/>
</dbReference>
<feature type="region of interest" description="Disordered" evidence="7">
    <location>
        <begin position="249"/>
        <end position="287"/>
    </location>
</feature>